<dbReference type="PANTHER" id="PTHR22849:SF148">
    <property type="entry name" value="U-BOX DOMAIN-CONTAINING PROTEIN"/>
    <property type="match status" value="1"/>
</dbReference>
<evidence type="ECO:0000313" key="7">
    <source>
        <dbReference type="EnsemblPlants" id="TraesCS7A02G399900.1.cds1"/>
    </source>
</evidence>
<dbReference type="Gramene" id="TraesWEE_scaffold_087019_01G000100.1">
    <property type="protein sequence ID" value="TraesWEE_scaffold_087019_01G000100.1"/>
    <property type="gene ID" value="TraesWEE_scaffold_087019_01G000100"/>
</dbReference>
<protein>
    <recommendedName>
        <fullName evidence="5 6">U-box domain-containing protein</fullName>
        <ecNumber evidence="5">2.3.2.27</ecNumber>
    </recommendedName>
    <alternativeName>
        <fullName evidence="5">RING-type E3 ubiquitin transferase PUB</fullName>
    </alternativeName>
</protein>
<dbReference type="Gramene" id="TraesLDM7A03G03976270.1">
    <property type="protein sequence ID" value="TraesLDM7A03G03976270.1.CDS1"/>
    <property type="gene ID" value="TraesLDM7A03G03976270"/>
</dbReference>
<dbReference type="Gramene" id="TraesROB_scaffold_044216_01G000300.1">
    <property type="protein sequence ID" value="TraesROB_scaffold_044216_01G000300.1"/>
    <property type="gene ID" value="TraesROB_scaffold_044216_01G000300"/>
</dbReference>
<comment type="pathway">
    <text evidence="2 5">Protein modification; protein ubiquitination.</text>
</comment>
<dbReference type="Gene3D" id="1.25.10.10">
    <property type="entry name" value="Leucine-rich Repeat Variant"/>
    <property type="match status" value="1"/>
</dbReference>
<evidence type="ECO:0000256" key="3">
    <source>
        <dbReference type="ARBA" id="ARBA00022679"/>
    </source>
</evidence>
<evidence type="ECO:0000256" key="1">
    <source>
        <dbReference type="ARBA" id="ARBA00000900"/>
    </source>
</evidence>
<dbReference type="GO" id="GO:0061630">
    <property type="term" value="F:ubiquitin protein ligase activity"/>
    <property type="evidence" value="ECO:0007669"/>
    <property type="project" value="UniProtKB-UniRule"/>
</dbReference>
<evidence type="ECO:0000313" key="8">
    <source>
        <dbReference type="Proteomes" id="UP000019116"/>
    </source>
</evidence>
<keyword evidence="4 5" id="KW-0833">Ubl conjugation pathway</keyword>
<dbReference type="OrthoDB" id="10064100at2759"/>
<reference evidence="7" key="2">
    <citation type="submission" date="2018-10" db="UniProtKB">
        <authorList>
            <consortium name="EnsemblPlants"/>
        </authorList>
    </citation>
    <scope>IDENTIFICATION</scope>
</reference>
<comment type="function">
    <text evidence="5">Functions as an E3 ubiquitin ligase.</text>
</comment>
<proteinExistence type="predicted"/>
<name>A0A3B6RK87_WHEAT</name>
<evidence type="ECO:0000256" key="5">
    <source>
        <dbReference type="RuleBase" id="RU369093"/>
    </source>
</evidence>
<evidence type="ECO:0000259" key="6">
    <source>
        <dbReference type="PROSITE" id="PS51698"/>
    </source>
</evidence>
<keyword evidence="3 5" id="KW-0808">Transferase</keyword>
<dbReference type="SUPFAM" id="SSF57850">
    <property type="entry name" value="RING/U-box"/>
    <property type="match status" value="1"/>
</dbReference>
<keyword evidence="8" id="KW-1185">Reference proteome</keyword>
<dbReference type="Gramene" id="TraesCS7A03G0968900.1">
    <property type="protein sequence ID" value="TraesCS7A03G0968900.1.CDS1"/>
    <property type="gene ID" value="TraesCS7A03G0968900"/>
</dbReference>
<sequence length="383" mass="40549">MMLIPEVFLCPISLDLMSDPVTLLPTGQTYDRPSIRRWLAAGHRTCPVTMRPLPHHTSGLLAPNGTLKHLIDRWLLLADLALPTLRDNLLDAAAAAPDSSPTVAAVETLRIVRSLSPPGFCALLLRLLMLRSSDDVLAELALDCLLASPSTRELADALQEEKKLASSLAFLLRQGRPKIKIGLCRLIHTVGAVAVDAVVALGRSEPVMGALAALVRDDTGGGASDAALRAMCSLCSSDLASREAAVAAGAVDALLSYISNGGSRKRPSSHALWTLALETLELVLVSVDAGRQAMYARPGATAVLVKMVFMVPSRQDRAGGGGSEHAIGSLLVACRESAEARVDAINAGLLTRLLLLLQSQCSPRAKANAMALLKLLRAIWARH</sequence>
<dbReference type="Gramene" id="TraesSTA7A03G03968670.1">
    <property type="protein sequence ID" value="TraesSTA7A03G03968670.1.CDS1"/>
    <property type="gene ID" value="TraesSTA7A03G03968670"/>
</dbReference>
<dbReference type="SUPFAM" id="SSF48371">
    <property type="entry name" value="ARM repeat"/>
    <property type="match status" value="1"/>
</dbReference>
<dbReference type="InterPro" id="IPR016024">
    <property type="entry name" value="ARM-type_fold"/>
</dbReference>
<dbReference type="Pfam" id="PF04564">
    <property type="entry name" value="U-box"/>
    <property type="match status" value="1"/>
</dbReference>
<accession>A0A3B6RK87</accession>
<dbReference type="GO" id="GO:0016567">
    <property type="term" value="P:protein ubiquitination"/>
    <property type="evidence" value="ECO:0007669"/>
    <property type="project" value="UniProtKB-UniRule"/>
</dbReference>
<dbReference type="Gramene" id="TraesCAD_scaffold_088774_01G000300.1">
    <property type="protein sequence ID" value="TraesCAD_scaffold_088774_01G000300.1"/>
    <property type="gene ID" value="TraesCAD_scaffold_088774_01G000300"/>
</dbReference>
<dbReference type="PANTHER" id="PTHR22849">
    <property type="entry name" value="WDSAM1 PROTEIN"/>
    <property type="match status" value="1"/>
</dbReference>
<dbReference type="InterPro" id="IPR058678">
    <property type="entry name" value="ARM_PUB"/>
</dbReference>
<dbReference type="CDD" id="cd16664">
    <property type="entry name" value="RING-Ubox_PUB"/>
    <property type="match status" value="1"/>
</dbReference>
<dbReference type="SMART" id="SM00504">
    <property type="entry name" value="Ubox"/>
    <property type="match status" value="1"/>
</dbReference>
<dbReference type="EnsemblPlants" id="TraesCS7A02G399900.1">
    <property type="protein sequence ID" value="TraesCS7A02G399900.1.cds1"/>
    <property type="gene ID" value="TraesCS7A02G399900"/>
</dbReference>
<dbReference type="InterPro" id="IPR013083">
    <property type="entry name" value="Znf_RING/FYVE/PHD"/>
</dbReference>
<dbReference type="SMR" id="A0A3B6RK87"/>
<dbReference type="Gene3D" id="3.30.40.10">
    <property type="entry name" value="Zinc/RING finger domain, C3HC4 (zinc finger)"/>
    <property type="match status" value="1"/>
</dbReference>
<dbReference type="Gramene" id="TraesCS7A02G399900.1">
    <property type="protein sequence ID" value="TraesCS7A02G399900.1.cds1"/>
    <property type="gene ID" value="TraesCS7A02G399900"/>
</dbReference>
<dbReference type="Proteomes" id="UP000019116">
    <property type="component" value="Chromosome 7A"/>
</dbReference>
<dbReference type="STRING" id="4565.A0A3B6RK87"/>
<dbReference type="InterPro" id="IPR045210">
    <property type="entry name" value="RING-Ubox_PUB"/>
</dbReference>
<dbReference type="Gramene" id="TraesKAR7A01G0370810.1">
    <property type="protein sequence ID" value="cds.TraesKAR7A01G0370810.1"/>
    <property type="gene ID" value="TraesKAR7A01G0370810"/>
</dbReference>
<evidence type="ECO:0000256" key="4">
    <source>
        <dbReference type="ARBA" id="ARBA00022786"/>
    </source>
</evidence>
<dbReference type="OMA" id="DESKFAI"/>
<feature type="domain" description="U-box" evidence="6">
    <location>
        <begin position="3"/>
        <end position="81"/>
    </location>
</feature>
<reference evidence="7" key="1">
    <citation type="submission" date="2018-08" db="EMBL/GenBank/DDBJ databases">
        <authorList>
            <person name="Rossello M."/>
        </authorList>
    </citation>
    <scope>NUCLEOTIDE SEQUENCE [LARGE SCALE GENOMIC DNA]</scope>
    <source>
        <strain evidence="7">cv. Chinese Spring</strain>
    </source>
</reference>
<dbReference type="InterPro" id="IPR003613">
    <property type="entry name" value="Ubox_domain"/>
</dbReference>
<comment type="catalytic activity">
    <reaction evidence="1 5">
        <text>S-ubiquitinyl-[E2 ubiquitin-conjugating enzyme]-L-cysteine + [acceptor protein]-L-lysine = [E2 ubiquitin-conjugating enzyme]-L-cysteine + N(6)-ubiquitinyl-[acceptor protein]-L-lysine.</text>
        <dbReference type="EC" id="2.3.2.27"/>
    </reaction>
</comment>
<organism evidence="7">
    <name type="scientific">Triticum aestivum</name>
    <name type="common">Wheat</name>
    <dbReference type="NCBI Taxonomy" id="4565"/>
    <lineage>
        <taxon>Eukaryota</taxon>
        <taxon>Viridiplantae</taxon>
        <taxon>Streptophyta</taxon>
        <taxon>Embryophyta</taxon>
        <taxon>Tracheophyta</taxon>
        <taxon>Spermatophyta</taxon>
        <taxon>Magnoliopsida</taxon>
        <taxon>Liliopsida</taxon>
        <taxon>Poales</taxon>
        <taxon>Poaceae</taxon>
        <taxon>BOP clade</taxon>
        <taxon>Pooideae</taxon>
        <taxon>Triticodae</taxon>
        <taxon>Triticeae</taxon>
        <taxon>Triticinae</taxon>
        <taxon>Triticum</taxon>
    </lineage>
</organism>
<dbReference type="FunFam" id="3.30.40.10:FF:000442">
    <property type="entry name" value="RING-type E3 ubiquitin transferase"/>
    <property type="match status" value="1"/>
</dbReference>
<dbReference type="EC" id="2.3.2.27" evidence="5"/>
<dbReference type="Gramene" id="TraesCLE_scaffold_092508_01G000300.1">
    <property type="protein sequence ID" value="TraesCLE_scaffold_092508_01G000300.1"/>
    <property type="gene ID" value="TraesCLE_scaffold_092508_01G000300"/>
</dbReference>
<dbReference type="AlphaFoldDB" id="A0A3B6RK87"/>
<dbReference type="UniPathway" id="UPA00143"/>
<dbReference type="PROSITE" id="PS51698">
    <property type="entry name" value="U_BOX"/>
    <property type="match status" value="1"/>
</dbReference>
<dbReference type="InterPro" id="IPR045185">
    <property type="entry name" value="PUB22/23/24-like"/>
</dbReference>
<evidence type="ECO:0000256" key="2">
    <source>
        <dbReference type="ARBA" id="ARBA00004906"/>
    </source>
</evidence>
<dbReference type="InterPro" id="IPR011989">
    <property type="entry name" value="ARM-like"/>
</dbReference>
<dbReference type="Pfam" id="PF25598">
    <property type="entry name" value="ARM_PUB"/>
    <property type="match status" value="1"/>
</dbReference>